<sequence length="291" mass="33403">MSKSKARSKALLLAFADLIPDMDKAVNKKLLESLIIYSGHDNDLIVILNEDGPTIIELNSLKSVSMLAQKLSAFSTYYHVEMQQIHVNPIDFEKAYKLLKEAPAIPMFKTLAELDKFLNEEFEKYGLNTFLDVDDLDYSLDKSRELKNDQLIAWVSEIIVKRDKLALRNRFNEVTKAHYETVGALYAAVRPLMKELGFPDELMLHTFSELSVFDSKGWDHAIKSKIEFLTKREAQYLDDKMKAEKRQLTIDELLTQVNSAKTAKEPRPFGQTFCFAVLGMMSLMFIVNKFI</sequence>
<geneLocation type="plasmid" evidence="1">
    <name>p8025</name>
</geneLocation>
<name>A0A0G3B4B7_SALTM</name>
<keyword evidence="1" id="KW-0614">Plasmid</keyword>
<dbReference type="RefSeq" id="WP_193216072.1">
    <property type="nucleotide sequence ID" value="NZ_KP899803.1"/>
</dbReference>
<organism evidence="1">
    <name type="scientific">Salmonella typhimurium</name>
    <dbReference type="NCBI Taxonomy" id="90371"/>
    <lineage>
        <taxon>Bacteria</taxon>
        <taxon>Pseudomonadati</taxon>
        <taxon>Pseudomonadota</taxon>
        <taxon>Gammaproteobacteria</taxon>
        <taxon>Enterobacterales</taxon>
        <taxon>Enterobacteriaceae</taxon>
        <taxon>Salmonella</taxon>
    </lineage>
</organism>
<protein>
    <submittedName>
        <fullName evidence="1">Uncharacterized protein</fullName>
    </submittedName>
</protein>
<evidence type="ECO:0000313" key="1">
    <source>
        <dbReference type="EMBL" id="AKJ19652.1"/>
    </source>
</evidence>
<reference evidence="1" key="1">
    <citation type="submission" date="2015-03" db="EMBL/GenBank/DDBJ databases">
        <title>Complete genome sequences of four Salmonella Typhimurium IncHI1 plasmids and their characteristics.</title>
        <authorList>
            <person name="Kubasova T."/>
            <person name="Matiasovicova J."/>
            <person name="Cejkova D."/>
            <person name="Sekelova Z."/>
            <person name="Polansky O."/>
            <person name="Medvecky M."/>
            <person name="Rychlik I."/>
            <person name="Juricova H."/>
        </authorList>
    </citation>
    <scope>NUCLEOTIDE SEQUENCE</scope>
    <source>
        <strain evidence="1">8025</strain>
        <plasmid evidence="1">p8025</plasmid>
    </source>
</reference>
<accession>A0A0G3B4B7</accession>
<dbReference type="EMBL" id="KP899803">
    <property type="protein sequence ID" value="AKJ19652.1"/>
    <property type="molecule type" value="Genomic_DNA"/>
</dbReference>
<dbReference type="AlphaFoldDB" id="A0A0G3B4B7"/>
<proteinExistence type="predicted"/>